<protein>
    <submittedName>
        <fullName evidence="1">Uncharacterized protein</fullName>
    </submittedName>
</protein>
<proteinExistence type="predicted"/>
<name>A0A164B3P7_9MYCO</name>
<evidence type="ECO:0000313" key="2">
    <source>
        <dbReference type="Proteomes" id="UP000077342"/>
    </source>
</evidence>
<comment type="caution">
    <text evidence="1">The sequence shown here is derived from an EMBL/GenBank/DDBJ whole genome shotgun (WGS) entry which is preliminary data.</text>
</comment>
<reference evidence="2" key="1">
    <citation type="submission" date="2016-04" db="EMBL/GenBank/DDBJ databases">
        <authorList>
            <person name="Strapagiel D."/>
            <person name="Borowka P."/>
            <person name="Marciniak B."/>
            <person name="Bakula Z."/>
            <person name="Van Ingen J."/>
            <person name="Safianowska A."/>
            <person name="Dziadek J."/>
            <person name="Jagielski T."/>
        </authorList>
    </citation>
    <scope>NUCLEOTIDE SEQUENCE [LARGE SCALE GENOMIC DNA]</scope>
    <source>
        <strain evidence="2">1010001458</strain>
    </source>
</reference>
<gene>
    <name evidence="1" type="ORF">A4G28_04430</name>
</gene>
<dbReference type="AlphaFoldDB" id="A0A164B3P7"/>
<sequence>MGELVTEVGDWDGVVFQNNAPVCVDSGEFGPDAAVVGFASESAVGVIHHEHVSLDFIVELFGLIEA</sequence>
<dbReference type="EMBL" id="LWCI01000100">
    <property type="protein sequence ID" value="KZS63085.1"/>
    <property type="molecule type" value="Genomic_DNA"/>
</dbReference>
<evidence type="ECO:0000313" key="1">
    <source>
        <dbReference type="EMBL" id="KZS63085.1"/>
    </source>
</evidence>
<accession>A0A164B3P7</accession>
<dbReference type="Proteomes" id="UP000077342">
    <property type="component" value="Unassembled WGS sequence"/>
</dbReference>
<organism evidence="1 2">
    <name type="scientific">Mycobacterium ostraviense</name>
    <dbReference type="NCBI Taxonomy" id="2738409"/>
    <lineage>
        <taxon>Bacteria</taxon>
        <taxon>Bacillati</taxon>
        <taxon>Actinomycetota</taxon>
        <taxon>Actinomycetes</taxon>
        <taxon>Mycobacteriales</taxon>
        <taxon>Mycobacteriaceae</taxon>
        <taxon>Mycobacterium</taxon>
    </lineage>
</organism>
<keyword evidence="2" id="KW-1185">Reference proteome</keyword>